<dbReference type="InterPro" id="IPR023753">
    <property type="entry name" value="FAD/NAD-binding_dom"/>
</dbReference>
<dbReference type="SUPFAM" id="SSF51971">
    <property type="entry name" value="Nucleotide-binding domain"/>
    <property type="match status" value="1"/>
</dbReference>
<dbReference type="PIRSF" id="PIRSF000362">
    <property type="entry name" value="FNR"/>
    <property type="match status" value="1"/>
</dbReference>
<keyword evidence="6 10" id="KW-0521">NADP</keyword>
<keyword evidence="4" id="KW-0285">Flavoprotein</keyword>
<dbReference type="PRINTS" id="PR00419">
    <property type="entry name" value="ADXRDTASE"/>
</dbReference>
<feature type="binding site" evidence="10">
    <location>
        <begin position="194"/>
        <end position="195"/>
    </location>
    <ligand>
        <name>NADP(+)</name>
        <dbReference type="ChEBI" id="CHEBI:58349"/>
    </ligand>
</feature>
<keyword evidence="7" id="KW-0560">Oxidoreductase</keyword>
<sequence>MSETALRVAVVGAGPSGFYATDQLLKAGFEVDLLEVLPTPFGLVRAGVAPDHPKIKSVTRVYEKTAKHPGFRFYGGVELGGHISRQDLLDRYHAVLYAVGTAADNKLGIPGEDRPGSHGALEFVAWYNGHPDYADHEFDLSATRAVVIGNGNVAVDVARMLVLDPDEMAVTDTADHAIGPLGAASVHEVIVLGRRGPAQAAFTTPELRELGELTRADVIVDPADLELDPYSEQWLEEQGEPTNKRNVELMREYAAREPHGHERRVELRFLRSPLEILGDGETGAVTGVRVGINKIEDGRAVPTGEEEVISCGLVIRSIGYRGAPLAGIPFDERKGLISNLGGRVLNADSGEHEVGEYVVGWVKRGPSGVIGTNKKDATDTVARILEDREAGKLNAPKDADPESVEKFLAEACPNVVTWDGWRAIDAHETGLGEPQGRPRVKLVRTGEMLEIASGVPSEA</sequence>
<comment type="caution">
    <text evidence="12">The sequence shown here is derived from an EMBL/GenBank/DDBJ whole genome shotgun (WGS) entry which is preliminary data.</text>
</comment>
<dbReference type="EC" id="1.18.1.2" evidence="3"/>
<feature type="binding site" evidence="9">
    <location>
        <position position="43"/>
    </location>
    <ligand>
        <name>FAD</name>
        <dbReference type="ChEBI" id="CHEBI:57692"/>
    </ligand>
</feature>
<comment type="cofactor">
    <cofactor evidence="1 9">
        <name>FAD</name>
        <dbReference type="ChEBI" id="CHEBI:57692"/>
    </cofactor>
</comment>
<gene>
    <name evidence="12" type="ORF">C8N24_6298</name>
</gene>
<dbReference type="Proteomes" id="UP000278962">
    <property type="component" value="Unassembled WGS sequence"/>
</dbReference>
<dbReference type="PANTHER" id="PTHR48467">
    <property type="entry name" value="GLUTAMATE SYNTHASE 1 [NADH], CHLOROPLASTIC-LIKE"/>
    <property type="match status" value="1"/>
</dbReference>
<feature type="binding site" evidence="10">
    <location>
        <position position="206"/>
    </location>
    <ligand>
        <name>NADP(+)</name>
        <dbReference type="ChEBI" id="CHEBI:58349"/>
    </ligand>
</feature>
<evidence type="ECO:0000256" key="6">
    <source>
        <dbReference type="ARBA" id="ARBA00022857"/>
    </source>
</evidence>
<dbReference type="RefSeq" id="WP_121257613.1">
    <property type="nucleotide sequence ID" value="NZ_RBIL01000002.1"/>
</dbReference>
<feature type="binding site" evidence="9">
    <location>
        <position position="79"/>
    </location>
    <ligand>
        <name>FAD</name>
        <dbReference type="ChEBI" id="CHEBI:57692"/>
    </ligand>
</feature>
<feature type="binding site" evidence="9">
    <location>
        <position position="35"/>
    </location>
    <ligand>
        <name>FAD</name>
        <dbReference type="ChEBI" id="CHEBI:57692"/>
    </ligand>
</feature>
<proteinExistence type="inferred from homology"/>
<feature type="binding site" evidence="9">
    <location>
        <position position="16"/>
    </location>
    <ligand>
        <name>FAD</name>
        <dbReference type="ChEBI" id="CHEBI:57692"/>
    </ligand>
</feature>
<dbReference type="OrthoDB" id="289202at2"/>
<feature type="binding site" evidence="10">
    <location>
        <begin position="150"/>
        <end position="153"/>
    </location>
    <ligand>
        <name>NADP(+)</name>
        <dbReference type="ChEBI" id="CHEBI:58349"/>
    </ligand>
</feature>
<keyword evidence="5 9" id="KW-0274">FAD</keyword>
<evidence type="ECO:0000256" key="2">
    <source>
        <dbReference type="ARBA" id="ARBA00008312"/>
    </source>
</evidence>
<comment type="catalytic activity">
    <reaction evidence="8">
        <text>2 reduced [2Fe-2S]-[ferredoxin] + NADP(+) + H(+) = 2 oxidized [2Fe-2S]-[ferredoxin] + NADPH</text>
        <dbReference type="Rhea" id="RHEA:20125"/>
        <dbReference type="Rhea" id="RHEA-COMP:10000"/>
        <dbReference type="Rhea" id="RHEA-COMP:10001"/>
        <dbReference type="ChEBI" id="CHEBI:15378"/>
        <dbReference type="ChEBI" id="CHEBI:33737"/>
        <dbReference type="ChEBI" id="CHEBI:33738"/>
        <dbReference type="ChEBI" id="CHEBI:57783"/>
        <dbReference type="ChEBI" id="CHEBI:58349"/>
        <dbReference type="EC" id="1.18.1.2"/>
    </reaction>
</comment>
<dbReference type="Pfam" id="PF07992">
    <property type="entry name" value="Pyr_redox_2"/>
    <property type="match status" value="1"/>
</dbReference>
<dbReference type="GO" id="GO:0004324">
    <property type="term" value="F:ferredoxin-NADP+ reductase activity"/>
    <property type="evidence" value="ECO:0007669"/>
    <property type="project" value="UniProtKB-EC"/>
</dbReference>
<dbReference type="PANTHER" id="PTHR48467:SF1">
    <property type="entry name" value="GLUTAMATE SYNTHASE 1 [NADH], CHLOROPLASTIC-LIKE"/>
    <property type="match status" value="1"/>
</dbReference>
<dbReference type="AlphaFoldDB" id="A0A660L2Y0"/>
<dbReference type="EMBL" id="RBIL01000002">
    <property type="protein sequence ID" value="RKQ88256.1"/>
    <property type="molecule type" value="Genomic_DNA"/>
</dbReference>
<reference evidence="12 13" key="1">
    <citation type="submission" date="2018-10" db="EMBL/GenBank/DDBJ databases">
        <title>Genomic Encyclopedia of Archaeal and Bacterial Type Strains, Phase II (KMG-II): from individual species to whole genera.</title>
        <authorList>
            <person name="Goeker M."/>
        </authorList>
    </citation>
    <scope>NUCLEOTIDE SEQUENCE [LARGE SCALE GENOMIC DNA]</scope>
    <source>
        <strain evidence="12 13">DSM 14954</strain>
    </source>
</reference>
<feature type="binding site" evidence="10">
    <location>
        <position position="368"/>
    </location>
    <ligand>
        <name>NADP(+)</name>
        <dbReference type="ChEBI" id="CHEBI:58349"/>
    </ligand>
</feature>
<keyword evidence="13" id="KW-1185">Reference proteome</keyword>
<feature type="domain" description="FAD/NAD(P)-binding" evidence="11">
    <location>
        <begin position="7"/>
        <end position="161"/>
    </location>
</feature>
<evidence type="ECO:0000256" key="10">
    <source>
        <dbReference type="PIRSR" id="PIRSR000362-2"/>
    </source>
</evidence>
<evidence type="ECO:0000256" key="4">
    <source>
        <dbReference type="ARBA" id="ARBA00022630"/>
    </source>
</evidence>
<organism evidence="12 13">
    <name type="scientific">Solirubrobacter pauli</name>
    <dbReference type="NCBI Taxonomy" id="166793"/>
    <lineage>
        <taxon>Bacteria</taxon>
        <taxon>Bacillati</taxon>
        <taxon>Actinomycetota</taxon>
        <taxon>Thermoleophilia</taxon>
        <taxon>Solirubrobacterales</taxon>
        <taxon>Solirubrobacteraceae</taxon>
        <taxon>Solirubrobacter</taxon>
    </lineage>
</organism>
<comment type="similarity">
    <text evidence="2">Belongs to the ferredoxin--NADP reductase type 1 family.</text>
</comment>
<name>A0A660L2Y0_9ACTN</name>
<feature type="binding site" evidence="9">
    <location>
        <position position="361"/>
    </location>
    <ligand>
        <name>FAD</name>
        <dbReference type="ChEBI" id="CHEBI:57692"/>
    </ligand>
</feature>
<evidence type="ECO:0000256" key="3">
    <source>
        <dbReference type="ARBA" id="ARBA00013223"/>
    </source>
</evidence>
<dbReference type="InterPro" id="IPR055275">
    <property type="entry name" value="Ferredox_Rdtase"/>
</dbReference>
<dbReference type="InterPro" id="IPR021163">
    <property type="entry name" value="Ferredox_Rdtase_adrenod"/>
</dbReference>
<evidence type="ECO:0000256" key="5">
    <source>
        <dbReference type="ARBA" id="ARBA00022827"/>
    </source>
</evidence>
<evidence type="ECO:0000256" key="8">
    <source>
        <dbReference type="ARBA" id="ARBA00047776"/>
    </source>
</evidence>
<evidence type="ECO:0000256" key="7">
    <source>
        <dbReference type="ARBA" id="ARBA00023002"/>
    </source>
</evidence>
<evidence type="ECO:0000256" key="1">
    <source>
        <dbReference type="ARBA" id="ARBA00001974"/>
    </source>
</evidence>
<dbReference type="Gene3D" id="3.50.50.60">
    <property type="entry name" value="FAD/NAD(P)-binding domain"/>
    <property type="match status" value="1"/>
</dbReference>
<evidence type="ECO:0000259" key="11">
    <source>
        <dbReference type="Pfam" id="PF07992"/>
    </source>
</evidence>
<evidence type="ECO:0000256" key="9">
    <source>
        <dbReference type="PIRSR" id="PIRSR000362-1"/>
    </source>
</evidence>
<feature type="binding site" evidence="9">
    <location>
        <begin position="368"/>
        <end position="370"/>
    </location>
    <ligand>
        <name>FAD</name>
        <dbReference type="ChEBI" id="CHEBI:57692"/>
    </ligand>
</feature>
<evidence type="ECO:0000313" key="13">
    <source>
        <dbReference type="Proteomes" id="UP000278962"/>
    </source>
</evidence>
<dbReference type="InterPro" id="IPR036188">
    <property type="entry name" value="FAD/NAD-bd_sf"/>
</dbReference>
<evidence type="ECO:0000313" key="12">
    <source>
        <dbReference type="EMBL" id="RKQ88256.1"/>
    </source>
</evidence>
<protein>
    <recommendedName>
        <fullName evidence="3">ferredoxin--NADP(+) reductase</fullName>
        <ecNumber evidence="3">1.18.1.2</ecNumber>
    </recommendedName>
</protein>
<dbReference type="Gene3D" id="3.40.50.720">
    <property type="entry name" value="NAD(P)-binding Rossmann-like Domain"/>
    <property type="match status" value="1"/>
</dbReference>
<accession>A0A660L2Y0</accession>